<gene>
    <name evidence="3" type="ORF">RMSM_06450</name>
</gene>
<dbReference type="Pfam" id="PF02801">
    <property type="entry name" value="Ketoacyl-synt_C"/>
    <property type="match status" value="1"/>
</dbReference>
<organism evidence="3 4">
    <name type="scientific">Rhodopirellula maiorica SM1</name>
    <dbReference type="NCBI Taxonomy" id="1265738"/>
    <lineage>
        <taxon>Bacteria</taxon>
        <taxon>Pseudomonadati</taxon>
        <taxon>Planctomycetota</taxon>
        <taxon>Planctomycetia</taxon>
        <taxon>Pirellulales</taxon>
        <taxon>Pirellulaceae</taxon>
        <taxon>Novipirellula</taxon>
    </lineage>
</organism>
<reference evidence="3 4" key="1">
    <citation type="journal article" date="2013" name="Mar. Genomics">
        <title>Expression of sulfatases in Rhodopirellula baltica and the diversity of sulfatases in the genus Rhodopirellula.</title>
        <authorList>
            <person name="Wegner C.E."/>
            <person name="Richter-Heitmann T."/>
            <person name="Klindworth A."/>
            <person name="Klockow C."/>
            <person name="Richter M."/>
            <person name="Achstetter T."/>
            <person name="Glockner F.O."/>
            <person name="Harder J."/>
        </authorList>
    </citation>
    <scope>NUCLEOTIDE SEQUENCE [LARGE SCALE GENOMIC DNA]</scope>
    <source>
        <strain evidence="3 4">SM1</strain>
    </source>
</reference>
<accession>M5RB73</accession>
<dbReference type="SUPFAM" id="SSF53901">
    <property type="entry name" value="Thiolase-like"/>
    <property type="match status" value="1"/>
</dbReference>
<dbReference type="InterPro" id="IPR014031">
    <property type="entry name" value="Ketoacyl_synth_C"/>
</dbReference>
<dbReference type="GO" id="GO:0005829">
    <property type="term" value="C:cytosol"/>
    <property type="evidence" value="ECO:0007669"/>
    <property type="project" value="TreeGrafter"/>
</dbReference>
<dbReference type="AlphaFoldDB" id="M5RB73"/>
<evidence type="ECO:0000256" key="1">
    <source>
        <dbReference type="ARBA" id="ARBA00022679"/>
    </source>
</evidence>
<dbReference type="PANTHER" id="PTHR11712">
    <property type="entry name" value="POLYKETIDE SYNTHASE-RELATED"/>
    <property type="match status" value="1"/>
</dbReference>
<evidence type="ECO:0000259" key="2">
    <source>
        <dbReference type="PROSITE" id="PS52004"/>
    </source>
</evidence>
<name>M5RB73_9BACT</name>
<comment type="caution">
    <text evidence="3">The sequence shown here is derived from an EMBL/GenBank/DDBJ whole genome shotgun (WGS) entry which is preliminary data.</text>
</comment>
<dbReference type="PATRIC" id="fig|1265738.3.peg.6435"/>
<dbReference type="GO" id="GO:0004315">
    <property type="term" value="F:3-oxoacyl-[acyl-carrier-protein] synthase activity"/>
    <property type="evidence" value="ECO:0007669"/>
    <property type="project" value="TreeGrafter"/>
</dbReference>
<evidence type="ECO:0000313" key="3">
    <source>
        <dbReference type="EMBL" id="EMI16635.1"/>
    </source>
</evidence>
<dbReference type="PANTHER" id="PTHR11712:SF336">
    <property type="entry name" value="3-OXOACYL-[ACYL-CARRIER-PROTEIN] SYNTHASE, MITOCHONDRIAL"/>
    <property type="match status" value="1"/>
</dbReference>
<keyword evidence="1" id="KW-0808">Transferase</keyword>
<dbReference type="Gene3D" id="3.40.47.10">
    <property type="match status" value="1"/>
</dbReference>
<dbReference type="EMBL" id="ANOG01000931">
    <property type="protein sequence ID" value="EMI16635.1"/>
    <property type="molecule type" value="Genomic_DNA"/>
</dbReference>
<dbReference type="GO" id="GO:0006633">
    <property type="term" value="P:fatty acid biosynthetic process"/>
    <property type="evidence" value="ECO:0007669"/>
    <property type="project" value="TreeGrafter"/>
</dbReference>
<dbReference type="PROSITE" id="PS52004">
    <property type="entry name" value="KS3_2"/>
    <property type="match status" value="1"/>
</dbReference>
<feature type="domain" description="Ketosynthase family 3 (KS3)" evidence="2">
    <location>
        <begin position="1"/>
        <end position="187"/>
    </location>
</feature>
<dbReference type="Proteomes" id="UP000011991">
    <property type="component" value="Unassembled WGS sequence"/>
</dbReference>
<dbReference type="InterPro" id="IPR020841">
    <property type="entry name" value="PKS_Beta-ketoAc_synthase_dom"/>
</dbReference>
<dbReference type="InterPro" id="IPR000794">
    <property type="entry name" value="Beta-ketoacyl_synthase"/>
</dbReference>
<protein>
    <submittedName>
        <fullName evidence="3">3-oxoacyl-(Acyl carrier protein) synthase II</fullName>
    </submittedName>
</protein>
<proteinExistence type="predicted"/>
<evidence type="ECO:0000313" key="4">
    <source>
        <dbReference type="Proteomes" id="UP000011991"/>
    </source>
</evidence>
<keyword evidence="4" id="KW-1185">Reference proteome</keyword>
<sequence length="188" mass="19317">MVGGEGAAVFVLECLDAALQRGASPIAEVIAMTSRFVASAGMQLAKRTCDITTPGIRGSAGAIKLAINDALQKANLTHADIGMVVSHAMGDPVIDTEERQALQSCLPDVPVVTPISKLGHTGAASGSIEILVGVLALKHKQIPPSMKWNGSPTEKPIVSEAQPLPKSHVLCLSHTSEGSAIATILASV</sequence>
<dbReference type="InterPro" id="IPR016039">
    <property type="entry name" value="Thiolase-like"/>
</dbReference>